<dbReference type="InterPro" id="IPR011009">
    <property type="entry name" value="Kinase-like_dom_sf"/>
</dbReference>
<dbReference type="SMART" id="SM00271">
    <property type="entry name" value="DnaJ"/>
    <property type="match status" value="1"/>
</dbReference>
<reference evidence="6" key="1">
    <citation type="submission" date="2020-11" db="EMBL/GenBank/DDBJ databases">
        <authorList>
            <person name="Tran Van P."/>
        </authorList>
    </citation>
    <scope>NUCLEOTIDE SEQUENCE</scope>
</reference>
<gene>
    <name evidence="6" type="ORF">TGEB3V08_LOCUS7123</name>
</gene>
<feature type="transmembrane region" description="Helical" evidence="2">
    <location>
        <begin position="1095"/>
        <end position="1113"/>
    </location>
</feature>
<feature type="region of interest" description="Disordered" evidence="1">
    <location>
        <begin position="345"/>
        <end position="405"/>
    </location>
</feature>
<name>A0A7R9K350_TIMGE</name>
<dbReference type="PROSITE" id="PS50076">
    <property type="entry name" value="DNAJ_2"/>
    <property type="match status" value="1"/>
</dbReference>
<dbReference type="SUPFAM" id="SSF49879">
    <property type="entry name" value="SMAD/FHA domain"/>
    <property type="match status" value="1"/>
</dbReference>
<dbReference type="Pfam" id="PF05577">
    <property type="entry name" value="Peptidase_S28"/>
    <property type="match status" value="1"/>
</dbReference>
<sequence length="1337" mass="152150">MDLIPRPHYILCGVLKGKSYSIGTSTKNNIVITKAQLEDDSSYKELDRQQFKIKKKDEAVYLKNGTKKDMYINGEKKLSTGNKEEIKHNDIISVLRPRLKMFVYLDNGAVEAASYPDDIKERYVVSSLIGRGAFGEVSLIFDKGGDLNSRLQPILTLTESRTKLIFYQLALAVQYLHDKRIAHRDLKPLNILLTSDRPECLIKVTDFGVSKIEANTWLRTQIGSRLYNAPEVLNTNNKPYTNKVDIWSMGVILFYCLNGCLPFQFIDEVLKGEYKFKPMVLRRISPLASELVRKMLVVDPLKRIDINEIISQPWLQDEVMKNKLSNLLAAEAQRQQHPSTVLQVNRPGPAIRSVPDKSKPASPAGKIKPPLLDGKGIQDLIRNSAPKDVRGNSAAKDIKINSPAHDVKLNNQAQVVRRNSPAQDIIKNDILKNRRNSGTRDVRRNSDTQDIIKNEIVQDIRRNSASKDVRRNSDAQDVIKNEIVQDIRRNSASKDVRRNSDSQDVIKNEIVQDIRRNSASKDAERNSAEQDIIKNYIEQDVRRKSIAQDVRRNSAVQNDQVDVPNRSQLWRFFSERRPGEPRGVISSKAIPTVSQAWKSNPSITEDWFDQKLDHFNPADNTTWKQRYFGNSQYHVKGGPVFIFVNGEEQSTSEAAWLQDGEMISLAQDYNATAFLLEHRFYGKSRPTLDTSTESLQYLTVEQTLADLAYFIVNILEGKLGLGGSRVIVFGRSYSANLAAWARLKYPHLVHEYFDGVALALERYSPECVSTIRVATMAMKSLLSTEGGADNLTTYFNLCSPLNASKEFDVYALFNNVASSLASAVQYNTPITAARDSIASACNRLTNSSFGDTPLDRYSNMMRIILGSTSCLMVDMESVLLQYQNNSWDSKVVISGSRQWMYQTCTQLGYYQTSKSGLQPFGEGMFPMEYKLYMCEGIFGEKFNKHLLEAGVSHTNMMYGALRPQVSNVVFVHGTVDPWNYLGVRESRNLGVHTVMIQGGYVGCGWLRDIFYIPEYVSDANEDVKFIRKHVARVRQHDKEKPPPVHPTEIRTSISPSSAVELNTTSALANYATEAVAYLWSSVVTMAIPEEHIGGINWRFLIVLAPLACALGVWTVGNIGREQGTIWWPLVVAYATFPLYYYFEDDTTAYSLMTFVSSLAFDTWSKKWRRTPPKKKSLAKRITTLTVCGLLYLSLWGSYFYFNTKLTDSEGEEIPVREAIHHFFTSPWWVDLKQSLHDTWVYAQHHGWLETWRQIIDLSDPHGEQNAYKVLGVSGAASQSEIRLKYRELSREFHPDKVKDPEKRREAQEQFMEIQQAYETLSKIKGRRSRKNQKFERE</sequence>
<feature type="domain" description="Cyclic nucleotide-binding" evidence="4">
    <location>
        <begin position="102"/>
        <end position="143"/>
    </location>
</feature>
<dbReference type="GO" id="GO:0016020">
    <property type="term" value="C:membrane"/>
    <property type="evidence" value="ECO:0007669"/>
    <property type="project" value="TreeGrafter"/>
</dbReference>
<dbReference type="Gene3D" id="2.60.200.20">
    <property type="match status" value="1"/>
</dbReference>
<dbReference type="Gene3D" id="1.10.287.110">
    <property type="entry name" value="DnaJ domain"/>
    <property type="match status" value="1"/>
</dbReference>
<dbReference type="Gene3D" id="1.10.510.10">
    <property type="entry name" value="Transferase(Phosphotransferase) domain 1"/>
    <property type="match status" value="1"/>
</dbReference>
<dbReference type="GO" id="GO:0005524">
    <property type="term" value="F:ATP binding"/>
    <property type="evidence" value="ECO:0007669"/>
    <property type="project" value="InterPro"/>
</dbReference>
<dbReference type="PANTHER" id="PTHR44733">
    <property type="entry name" value="DNAJ HOMOLOG SUBFAMILY C MEMBER 22"/>
    <property type="match status" value="1"/>
</dbReference>
<dbReference type="InterPro" id="IPR042269">
    <property type="entry name" value="Ser_carbopepase_S28_SKS"/>
</dbReference>
<feature type="transmembrane region" description="Helical" evidence="2">
    <location>
        <begin position="1184"/>
        <end position="1201"/>
    </location>
</feature>
<dbReference type="InterPro" id="IPR000719">
    <property type="entry name" value="Prot_kinase_dom"/>
</dbReference>
<dbReference type="InterPro" id="IPR001623">
    <property type="entry name" value="DnaJ_domain"/>
</dbReference>
<evidence type="ECO:0000256" key="2">
    <source>
        <dbReference type="SAM" id="Phobius"/>
    </source>
</evidence>
<organism evidence="6">
    <name type="scientific">Timema genevievae</name>
    <name type="common">Walking stick</name>
    <dbReference type="NCBI Taxonomy" id="629358"/>
    <lineage>
        <taxon>Eukaryota</taxon>
        <taxon>Metazoa</taxon>
        <taxon>Ecdysozoa</taxon>
        <taxon>Arthropoda</taxon>
        <taxon>Hexapoda</taxon>
        <taxon>Insecta</taxon>
        <taxon>Pterygota</taxon>
        <taxon>Neoptera</taxon>
        <taxon>Polyneoptera</taxon>
        <taxon>Phasmatodea</taxon>
        <taxon>Timematodea</taxon>
        <taxon>Timematoidea</taxon>
        <taxon>Timematidae</taxon>
        <taxon>Timema</taxon>
    </lineage>
</organism>
<dbReference type="InterPro" id="IPR029058">
    <property type="entry name" value="AB_hydrolase_fold"/>
</dbReference>
<dbReference type="GO" id="GO:0070008">
    <property type="term" value="F:serine-type exopeptidase activity"/>
    <property type="evidence" value="ECO:0007669"/>
    <property type="project" value="InterPro"/>
</dbReference>
<dbReference type="InterPro" id="IPR008758">
    <property type="entry name" value="Peptidase_S28"/>
</dbReference>
<dbReference type="SUPFAM" id="SSF53474">
    <property type="entry name" value="alpha/beta-Hydrolases"/>
    <property type="match status" value="1"/>
</dbReference>
<dbReference type="PROSITE" id="PS00108">
    <property type="entry name" value="PROTEIN_KINASE_ST"/>
    <property type="match status" value="1"/>
</dbReference>
<dbReference type="InterPro" id="IPR008271">
    <property type="entry name" value="Ser/Thr_kinase_AS"/>
</dbReference>
<dbReference type="PANTHER" id="PTHR44733:SF1">
    <property type="entry name" value="DNAJ HOMOLOG SUBFAMILY C MEMBER 22"/>
    <property type="match status" value="1"/>
</dbReference>
<dbReference type="Gene3D" id="3.40.50.1820">
    <property type="entry name" value="alpha/beta hydrolase"/>
    <property type="match status" value="1"/>
</dbReference>
<dbReference type="PRINTS" id="PR00625">
    <property type="entry name" value="JDOMAIN"/>
</dbReference>
<dbReference type="GO" id="GO:0006508">
    <property type="term" value="P:proteolysis"/>
    <property type="evidence" value="ECO:0007669"/>
    <property type="project" value="InterPro"/>
</dbReference>
<protein>
    <submittedName>
        <fullName evidence="6">Uncharacterized protein</fullName>
    </submittedName>
</protein>
<evidence type="ECO:0000313" key="6">
    <source>
        <dbReference type="EMBL" id="CAD7598601.1"/>
    </source>
</evidence>
<dbReference type="CDD" id="cd06257">
    <property type="entry name" value="DnaJ"/>
    <property type="match status" value="1"/>
</dbReference>
<keyword evidence="2" id="KW-1133">Transmembrane helix</keyword>
<dbReference type="Gene3D" id="1.20.120.980">
    <property type="entry name" value="Serine carboxypeptidase S28, SKS domain"/>
    <property type="match status" value="1"/>
</dbReference>
<feature type="domain" description="Protein kinase" evidence="3">
    <location>
        <begin position="16"/>
        <end position="315"/>
    </location>
</feature>
<evidence type="ECO:0000256" key="1">
    <source>
        <dbReference type="SAM" id="MobiDB-lite"/>
    </source>
</evidence>
<proteinExistence type="predicted"/>
<evidence type="ECO:0000259" key="4">
    <source>
        <dbReference type="PROSITE" id="PS50042"/>
    </source>
</evidence>
<dbReference type="PROSITE" id="PS50042">
    <property type="entry name" value="CNMP_BINDING_3"/>
    <property type="match status" value="1"/>
</dbReference>
<dbReference type="SMART" id="SM00220">
    <property type="entry name" value="S_TKc"/>
    <property type="match status" value="1"/>
</dbReference>
<evidence type="ECO:0000259" key="3">
    <source>
        <dbReference type="PROSITE" id="PS50011"/>
    </source>
</evidence>
<feature type="transmembrane region" description="Helical" evidence="2">
    <location>
        <begin position="1125"/>
        <end position="1142"/>
    </location>
</feature>
<dbReference type="Pfam" id="PF00226">
    <property type="entry name" value="DnaJ"/>
    <property type="match status" value="1"/>
</dbReference>
<keyword evidence="2" id="KW-0472">Membrane</keyword>
<dbReference type="EMBL" id="OE842103">
    <property type="protein sequence ID" value="CAD7598601.1"/>
    <property type="molecule type" value="Genomic_DNA"/>
</dbReference>
<dbReference type="InterPro" id="IPR000595">
    <property type="entry name" value="cNMP-bd_dom"/>
</dbReference>
<dbReference type="InterPro" id="IPR036869">
    <property type="entry name" value="J_dom_sf"/>
</dbReference>
<accession>A0A7R9K350</accession>
<dbReference type="PROSITE" id="PS50011">
    <property type="entry name" value="PROTEIN_KINASE_DOM"/>
    <property type="match status" value="1"/>
</dbReference>
<dbReference type="InterPro" id="IPR008984">
    <property type="entry name" value="SMAD_FHA_dom_sf"/>
</dbReference>
<dbReference type="Pfam" id="PF00069">
    <property type="entry name" value="Pkinase"/>
    <property type="match status" value="1"/>
</dbReference>
<dbReference type="GO" id="GO:0004672">
    <property type="term" value="F:protein kinase activity"/>
    <property type="evidence" value="ECO:0007669"/>
    <property type="project" value="InterPro"/>
</dbReference>
<feature type="domain" description="J" evidence="5">
    <location>
        <begin position="1265"/>
        <end position="1334"/>
    </location>
</feature>
<keyword evidence="2" id="KW-0812">Transmembrane</keyword>
<dbReference type="SUPFAM" id="SSF56112">
    <property type="entry name" value="Protein kinase-like (PK-like)"/>
    <property type="match status" value="1"/>
</dbReference>
<evidence type="ECO:0000259" key="5">
    <source>
        <dbReference type="PROSITE" id="PS50076"/>
    </source>
</evidence>
<dbReference type="SUPFAM" id="SSF46565">
    <property type="entry name" value="Chaperone J-domain"/>
    <property type="match status" value="1"/>
</dbReference>